<dbReference type="InterPro" id="IPR006533">
    <property type="entry name" value="T6SS_Vgr_RhsGE"/>
</dbReference>
<keyword evidence="10" id="KW-1185">Reference proteome</keyword>
<keyword evidence="3" id="KW-0964">Secreted</keyword>
<dbReference type="Gene3D" id="2.30.110.50">
    <property type="match status" value="1"/>
</dbReference>
<evidence type="ECO:0000256" key="3">
    <source>
        <dbReference type="ARBA" id="ARBA00022525"/>
    </source>
</evidence>
<sequence length="1990" mass="222894">MSANTKILNVINPDRLIGVSIAAENAEFLFDAMQGTDGMSTLSDYTVRLLHRSMQVDVRSLLGKSLTLTINTAAAPRYINGVIASFALVGQEGDADRYFVYEARVAPWFWLATHKKEFRIYQNQSVPETIKQVLSPYGYAFEFDLVESYAPRVYCVQYDETDFQFVSRLLEAEGIHYYFRHEQDKHTLVMSDEVQSHKPVDGYEHVPYFTEDKLTLPQQDYMTHVAVFQDLRPGQYTTNDYNFTTPKADLAARQQIELEHEHNQSEVYEWPGNYGDNPLGERYARQRMQEQHHIRDTKTLRSTARGVATGSLFNLIRCPRTEENREYVVLSTRYDLKENNYHSVSSPEEAIQNGRRCVFDLTVQCTTLPFRPPRTTRKPRTLGPQTAVVVGPEGKEIWTNEYGQVKVHFHWDRYDKRDENSSCWIRVSSAWASGNFGAIQVPRIGDEVIVDFLNGDPDAPIITGRVYNAAMMPPWTLPDNATQMGLYSRSSPGGSYDTANAIRFEDKKGQEQLWIHAERDQDVEVEHNDTLTVGNNKTDKIRWHWKLHTGGYKQETVDLASVQSVGLGKMMNVGLAYNVNVGGLYLRNIGLQMASTVGMDRTDRVVQSWTSDVGHVYSVTVRGKAVQTAVQKEQEQPLLATPYFQPQLPGEVESSDANQIRITDSGQASLSGAQYAKLIGPGGVITIDEAGIRIRGKGIYLQAPIISMTGGDAQGLVPVTEADAAECAKRTTSQHPVDVATGQKILVAEDFVLPGRLPIRWNRMYRSADQRQGCLGVAWKLPYSTEIRQGTAGLVYFDADGRQLNFPDLAVGEEHFHPIEKYTLQRIEDHASQSRYIIRFINGNEEHYERHSKASKRWRLHRVTTRDGQWLELKYTAAGGLEYVRNNRHTVRCELDAQERIVALHLVGDEHGQPLARYAYDEQGDLVRAADRGGRVWRYRYTHHLLNEYRTPSGAVHVSEWDGDTPQAKCVRTYAYAENAAAPGAKPMITRDTRFTYLPASKMTQVTDGLGNTTEYHYNGLWAVDRVTHPDGSVEQIHFDETGSISGRTDELGRSTRLVNNAAGSPTSMIDAAGNVTSLSYNAQNQPVQITDPAGHVWQRSYDEAGNLASETDPLGHSTSYAYANGLPVSRTDAKGNITKTQWDDAGQLASQVDCSGNTSSYKYDKLGQIETATNAAGQSTHYQWNNAGQMERSQTSDQGSWSTEYDRAGRPVVQKNALGNSVHTQWNVYDQPVVVTDHTGRRTSYAYDELGRVTGVTNAKGETMSFVYDSRGRLIEQTGFDSRQQSYRFNAASELIERIEHGQDGQLVTRIIYDAVGRVIERQFADGSQDSYRYDPRGLLLQARAVKPGQPDSQMTFEHDAAGNCIAETQSHQGHVVRLTHVLDALGKRESTHIPAVGTLTLQRYGSGHVHGVLLNQETLAAFERDPLQREVARTQGMVRHHWQRNEAGQLTGHLWQSFDDRGNLVDTPRPWRTWEYDKAGQLTSLNDIYRGHKIFQYNSQARLAEVTRYLQGKVHQTETFRYDVTGNLLTDSANLERTLSEQKMVQQSKGDRLSAFLSSRKNSLVSYTYDGHGNRRSSTLSSLVAMENKPGLIMANFDPDVGNDIDQTGDGTELDSQTTRYQYDAAHQLVGIEHADGRNTQYRYDAWGRRIAKLCHVPGQPVRTTYFVWDGNWMIQEIQKIEGSDTEKRTTYIAHPDGMGPLARVVNGKTQYYVNDHLGTPQEIYDEHRQIVWAADYSSYGQIDRFIVGREENPIRFPGQYYDAESGLHYNRYRYYDSDAGRYINQDPIGIQGGMNAYAYVQGNPVQRQDPLGLITWTGEGYQASAGVVSGTHYKLRSECINGQMARVEVLAGGGTYGRGLNVAAQGFDTSFVDGLDHIDPNVFNGDYSEAGANVSFIKGIGLGSVKLGDAYSESLLTIYKRGYSAGIGFGGGGSKVLSSRMESCRPECTSCKNTGKEAPPNTTPLPPDFVPPVVPPNAIGQMFGGAW</sequence>
<dbReference type="NCBIfam" id="TIGR03361">
    <property type="entry name" value="VI_Rhs_Vgr"/>
    <property type="match status" value="1"/>
</dbReference>
<dbReference type="InterPro" id="IPR017847">
    <property type="entry name" value="T6SS_RhsGE_Vgr_subset"/>
</dbReference>
<dbReference type="Pfam" id="PF05954">
    <property type="entry name" value="Phage_GPD"/>
    <property type="match status" value="1"/>
</dbReference>
<accession>W0PFK2</accession>
<dbReference type="InterPro" id="IPR050708">
    <property type="entry name" value="T6SS_VgrG/RHS"/>
</dbReference>
<evidence type="ECO:0000256" key="2">
    <source>
        <dbReference type="ARBA" id="ARBA00005558"/>
    </source>
</evidence>
<evidence type="ECO:0000313" key="9">
    <source>
        <dbReference type="EMBL" id="AHG65456.1"/>
    </source>
</evidence>
<dbReference type="SUPFAM" id="SSF69279">
    <property type="entry name" value="Phage tail proteins"/>
    <property type="match status" value="2"/>
</dbReference>
<dbReference type="InterPro" id="IPR037026">
    <property type="entry name" value="Vgr_OB-fold_dom_sf"/>
</dbReference>
<dbReference type="Gene3D" id="4.10.220.110">
    <property type="match status" value="1"/>
</dbReference>
<dbReference type="Proteomes" id="UP000019095">
    <property type="component" value="Chromosome"/>
</dbReference>
<dbReference type="Pfam" id="PF20148">
    <property type="entry name" value="DUF6531"/>
    <property type="match status" value="1"/>
</dbReference>
<dbReference type="RefSeq" id="WP_025374141.1">
    <property type="nucleotide sequence ID" value="NZ_CP003915.1"/>
</dbReference>
<feature type="domain" description="Teneurin-like YD-shell" evidence="8">
    <location>
        <begin position="1496"/>
        <end position="1789"/>
    </location>
</feature>
<evidence type="ECO:0000256" key="1">
    <source>
        <dbReference type="ARBA" id="ARBA00004613"/>
    </source>
</evidence>
<evidence type="ECO:0000256" key="4">
    <source>
        <dbReference type="ARBA" id="ARBA00022737"/>
    </source>
</evidence>
<dbReference type="InterPro" id="IPR045351">
    <property type="entry name" value="DUF6531"/>
</dbReference>
<dbReference type="eggNOG" id="COG3501">
    <property type="taxonomic scope" value="Bacteria"/>
</dbReference>
<feature type="domain" description="DUF6531" evidence="6">
    <location>
        <begin position="735"/>
        <end position="806"/>
    </location>
</feature>
<evidence type="ECO:0000259" key="5">
    <source>
        <dbReference type="Pfam" id="PF04717"/>
    </source>
</evidence>
<dbReference type="Pfam" id="PF25023">
    <property type="entry name" value="TEN_YD-shell"/>
    <property type="match status" value="2"/>
</dbReference>
<evidence type="ECO:0000259" key="6">
    <source>
        <dbReference type="Pfam" id="PF20148"/>
    </source>
</evidence>
<dbReference type="InterPro" id="IPR022385">
    <property type="entry name" value="Rhs_assc_core"/>
</dbReference>
<dbReference type="GO" id="GO:0005576">
    <property type="term" value="C:extracellular region"/>
    <property type="evidence" value="ECO:0007669"/>
    <property type="project" value="UniProtKB-SubCell"/>
</dbReference>
<dbReference type="Pfam" id="PF22178">
    <property type="entry name" value="Gp5_trimer_C"/>
    <property type="match status" value="1"/>
</dbReference>
<dbReference type="PANTHER" id="PTHR32305">
    <property type="match status" value="1"/>
</dbReference>
<comment type="subcellular location">
    <subcellularLocation>
        <location evidence="1">Secreted</location>
    </subcellularLocation>
</comment>
<dbReference type="KEGG" id="amim:MIM_c33950"/>
<dbReference type="PATRIC" id="fig|1247726.3.peg.3757"/>
<dbReference type="Gene3D" id="3.90.930.1">
    <property type="match status" value="1"/>
</dbReference>
<dbReference type="Gene3D" id="2.180.10.10">
    <property type="entry name" value="RHS repeat-associated core"/>
    <property type="match status" value="1"/>
</dbReference>
<feature type="domain" description="Gp5/Type VI secretion system Vgr C-terminal trimerisation" evidence="7">
    <location>
        <begin position="484"/>
        <end position="595"/>
    </location>
</feature>
<protein>
    <submittedName>
        <fullName evidence="9">Putative type VI secretion system YD repeat-containing Rhs element Vgr protein</fullName>
    </submittedName>
</protein>
<dbReference type="InterPro" id="IPR054030">
    <property type="entry name" value="Gp5_Vgr_C"/>
</dbReference>
<dbReference type="NCBIfam" id="TIGR01643">
    <property type="entry name" value="YD_repeat_2x"/>
    <property type="match status" value="4"/>
</dbReference>
<proteinExistence type="inferred from homology"/>
<dbReference type="SUPFAM" id="SSF69349">
    <property type="entry name" value="Phage fibre proteins"/>
    <property type="match status" value="1"/>
</dbReference>
<dbReference type="EMBL" id="CP003915">
    <property type="protein sequence ID" value="AHG65456.1"/>
    <property type="molecule type" value="Genomic_DNA"/>
</dbReference>
<dbReference type="Pfam" id="PF04717">
    <property type="entry name" value="Phage_base_V"/>
    <property type="match status" value="1"/>
</dbReference>
<organism evidence="9 10">
    <name type="scientific">Advenella mimigardefordensis (strain DSM 17166 / LMG 22922 / DPN7)</name>
    <dbReference type="NCBI Taxonomy" id="1247726"/>
    <lineage>
        <taxon>Bacteria</taxon>
        <taxon>Pseudomonadati</taxon>
        <taxon>Pseudomonadota</taxon>
        <taxon>Betaproteobacteria</taxon>
        <taxon>Burkholderiales</taxon>
        <taxon>Alcaligenaceae</taxon>
    </lineage>
</organism>
<reference evidence="9 10" key="1">
    <citation type="journal article" date="2014" name="Microbiology">
        <title>Unravelling the complete genome sequence of Advenella mimigardefordensis strain DPN7T and novel insights in the catabolism of the xenobiotic polythioester precursor 3,3'-dithiodipropionate.</title>
        <authorList>
            <person name="Wubbeler J.H."/>
            <person name="Hiessl S."/>
            <person name="Schuldes J."/>
            <person name="Thurmer A."/>
            <person name="Daniel R."/>
            <person name="Steinbuchel A."/>
        </authorList>
    </citation>
    <scope>NUCLEOTIDE SEQUENCE [LARGE SCALE GENOMIC DNA]</scope>
    <source>
        <strain evidence="10">DSM 17166 / LMG 22922 / DPN7</strain>
    </source>
</reference>
<dbReference type="eggNOG" id="COG3209">
    <property type="taxonomic scope" value="Bacteria"/>
</dbReference>
<dbReference type="InterPro" id="IPR006531">
    <property type="entry name" value="Gp5/Vgr_OB"/>
</dbReference>
<gene>
    <name evidence="9" type="ORF">MIM_c33950</name>
</gene>
<dbReference type="STRING" id="1247726.MIM_c33950"/>
<dbReference type="InterPro" id="IPR031325">
    <property type="entry name" value="RHS_repeat"/>
</dbReference>
<dbReference type="PANTHER" id="PTHR32305:SF15">
    <property type="entry name" value="PROTEIN RHSA-RELATED"/>
    <property type="match status" value="1"/>
</dbReference>
<dbReference type="Gene3D" id="2.40.50.230">
    <property type="entry name" value="Gp5 N-terminal domain"/>
    <property type="match status" value="1"/>
</dbReference>
<evidence type="ECO:0000259" key="8">
    <source>
        <dbReference type="Pfam" id="PF25023"/>
    </source>
</evidence>
<keyword evidence="4" id="KW-0677">Repeat</keyword>
<dbReference type="Pfam" id="PF05593">
    <property type="entry name" value="RHS_repeat"/>
    <property type="match status" value="3"/>
</dbReference>
<evidence type="ECO:0000313" key="10">
    <source>
        <dbReference type="Proteomes" id="UP000019095"/>
    </source>
</evidence>
<feature type="domain" description="Teneurin-like YD-shell" evidence="8">
    <location>
        <begin position="1203"/>
        <end position="1374"/>
    </location>
</feature>
<feature type="domain" description="Gp5/Type VI secretion system Vgr protein OB-fold" evidence="5">
    <location>
        <begin position="403"/>
        <end position="467"/>
    </location>
</feature>
<dbReference type="SUPFAM" id="SSF69255">
    <property type="entry name" value="gp5 N-terminal domain-like"/>
    <property type="match status" value="1"/>
</dbReference>
<dbReference type="InterPro" id="IPR056823">
    <property type="entry name" value="TEN-like_YD-shell"/>
</dbReference>
<name>W0PFK2_ADVMD</name>
<dbReference type="Gene3D" id="3.55.50.10">
    <property type="entry name" value="Baseplate protein-like domains"/>
    <property type="match status" value="1"/>
</dbReference>
<dbReference type="HOGENOM" id="CLU_001802_0_0_4"/>
<dbReference type="NCBIfam" id="TIGR03696">
    <property type="entry name" value="Rhs_assc_core"/>
    <property type="match status" value="1"/>
</dbReference>
<evidence type="ECO:0000259" key="7">
    <source>
        <dbReference type="Pfam" id="PF22178"/>
    </source>
</evidence>
<comment type="similarity">
    <text evidence="2">Belongs to the VgrG protein family.</text>
</comment>
<dbReference type="NCBIfam" id="TIGR01646">
    <property type="entry name" value="vgr_GE"/>
    <property type="match status" value="1"/>
</dbReference>
<dbReference type="InterPro" id="IPR006530">
    <property type="entry name" value="YD"/>
</dbReference>
<dbReference type="OrthoDB" id="5445630at2"/>